<dbReference type="InterPro" id="IPR004789">
    <property type="entry name" value="Acetalactate_synth_ssu"/>
</dbReference>
<evidence type="ECO:0000259" key="7">
    <source>
        <dbReference type="PROSITE" id="PS51671"/>
    </source>
</evidence>
<keyword evidence="9" id="KW-1185">Reference proteome</keyword>
<dbReference type="InterPro" id="IPR039557">
    <property type="entry name" value="AHAS_ACT"/>
</dbReference>
<dbReference type="NCBIfam" id="TIGR00119">
    <property type="entry name" value="acolac_sm"/>
    <property type="match status" value="1"/>
</dbReference>
<evidence type="ECO:0000256" key="2">
    <source>
        <dbReference type="ARBA" id="ARBA00005025"/>
    </source>
</evidence>
<dbReference type="InterPro" id="IPR053050">
    <property type="entry name" value="ALS_regulatory_subunit"/>
</dbReference>
<comment type="pathway">
    <text evidence="2">Amino-acid biosynthesis; L-valine biosynthesis; L-valine from pyruvate: step 1/4.</text>
</comment>
<dbReference type="InterPro" id="IPR054480">
    <property type="entry name" value="AHAS_small-like_ACT"/>
</dbReference>
<dbReference type="PANTHER" id="PTHR31242">
    <property type="entry name" value="ACETOLACTATE SYNTHASE SMALL SUBUNIT, MITOCHONDRIAL"/>
    <property type="match status" value="1"/>
</dbReference>
<name>A0A261XXB5_9FUNG</name>
<dbReference type="GO" id="GO:0009097">
    <property type="term" value="P:isoleucine biosynthetic process"/>
    <property type="evidence" value="ECO:0007669"/>
    <property type="project" value="UniProtKB-UniPathway"/>
</dbReference>
<feature type="region of interest" description="Disordered" evidence="6">
    <location>
        <begin position="30"/>
        <end position="52"/>
    </location>
</feature>
<comment type="pathway">
    <text evidence="1">Amino-acid biosynthesis; L-isoleucine biosynthesis; L-isoleucine from 2-oxobutanoate: step 1/4.</text>
</comment>
<comment type="caution">
    <text evidence="8">The sequence shown here is derived from an EMBL/GenBank/DDBJ whole genome shotgun (WGS) entry which is preliminary data.</text>
</comment>
<reference evidence="8 9" key="1">
    <citation type="journal article" date="2017" name="Mycologia">
        <title>Bifiguratus adelaidae, gen. et sp. nov., a new member of Mucoromycotina in endophytic and soil-dwelling habitats.</title>
        <authorList>
            <person name="Torres-Cruz T.J."/>
            <person name="Billingsley Tobias T.L."/>
            <person name="Almatruk M."/>
            <person name="Hesse C."/>
            <person name="Kuske C.R."/>
            <person name="Desiro A."/>
            <person name="Benucci G.M."/>
            <person name="Bonito G."/>
            <person name="Stajich J.E."/>
            <person name="Dunlap C."/>
            <person name="Arnold A.E."/>
            <person name="Porras-Alfaro A."/>
        </authorList>
    </citation>
    <scope>NUCLEOTIDE SEQUENCE [LARGE SCALE GENOMIC DNA]</scope>
    <source>
        <strain evidence="8 9">AZ0501</strain>
    </source>
</reference>
<dbReference type="PANTHER" id="PTHR31242:SF2">
    <property type="entry name" value="ACETOLACTATE SYNTHASE SMALL SUBUNIT, MITOCHONDRIAL"/>
    <property type="match status" value="1"/>
</dbReference>
<dbReference type="GO" id="GO:0005948">
    <property type="term" value="C:acetolactate synthase complex"/>
    <property type="evidence" value="ECO:0007669"/>
    <property type="project" value="EnsemblFungi"/>
</dbReference>
<keyword evidence="5" id="KW-0100">Branched-chain amino acid biosynthesis</keyword>
<dbReference type="Pfam" id="PF22629">
    <property type="entry name" value="ACT_AHAS_ss"/>
    <property type="match status" value="1"/>
</dbReference>
<evidence type="ECO:0000256" key="6">
    <source>
        <dbReference type="SAM" id="MobiDB-lite"/>
    </source>
</evidence>
<dbReference type="CDD" id="cd04878">
    <property type="entry name" value="ACT_AHAS"/>
    <property type="match status" value="1"/>
</dbReference>
<dbReference type="InterPro" id="IPR019455">
    <property type="entry name" value="Acetolactate_synth_ssu_C"/>
</dbReference>
<sequence>MSLSTVLRSVGPRRTLFAPTFIQPLRHYTAKGADRPPAPHGQQAGKESTPSATSAIAFKSRFHHPRRTASPYPIPPPTPSAEEAVNNILYNTPMPTQEPNARHVLSCFCLNEPGVISRISGVLAARNFNIDSLVGAQTEVQDLGRVTVVARGKLAEIEQVRKQLEDLVPVWAVIDYSNTKLVERELLLVKVSILGAEHLHEQMPIDIIRDENVDTVEEALHDFPDLHLPQPSASEALLNVMSHLKAITELTKLFQGRVLDISSDCVILEICAKPSRIDNFIKLVKPFGILEASRTGAMAMPRSPVMDHYEPQREHAYEDTENKAEMNLPPG</sequence>
<dbReference type="OrthoDB" id="2013116at2759"/>
<dbReference type="SUPFAM" id="SSF55021">
    <property type="entry name" value="ACT-like"/>
    <property type="match status" value="2"/>
</dbReference>
<dbReference type="Gene3D" id="3.30.70.1150">
    <property type="entry name" value="ACT-like. Chain A, domain 2"/>
    <property type="match status" value="1"/>
</dbReference>
<evidence type="ECO:0000256" key="4">
    <source>
        <dbReference type="ARBA" id="ARBA00022605"/>
    </source>
</evidence>
<evidence type="ECO:0000256" key="1">
    <source>
        <dbReference type="ARBA" id="ARBA00004974"/>
    </source>
</evidence>
<evidence type="ECO:0000256" key="5">
    <source>
        <dbReference type="ARBA" id="ARBA00023304"/>
    </source>
</evidence>
<evidence type="ECO:0000313" key="9">
    <source>
        <dbReference type="Proteomes" id="UP000242875"/>
    </source>
</evidence>
<dbReference type="PROSITE" id="PS51671">
    <property type="entry name" value="ACT"/>
    <property type="match status" value="1"/>
</dbReference>
<dbReference type="EMBL" id="MVBO01000110">
    <property type="protein sequence ID" value="OZJ03009.1"/>
    <property type="molecule type" value="Genomic_DNA"/>
</dbReference>
<dbReference type="InterPro" id="IPR002912">
    <property type="entry name" value="ACT_dom"/>
</dbReference>
<dbReference type="Proteomes" id="UP000242875">
    <property type="component" value="Unassembled WGS sequence"/>
</dbReference>
<dbReference type="Gene3D" id="3.30.70.260">
    <property type="match status" value="1"/>
</dbReference>
<gene>
    <name evidence="8" type="ORF">BZG36_03971</name>
</gene>
<organism evidence="8 9">
    <name type="scientific">Bifiguratus adelaidae</name>
    <dbReference type="NCBI Taxonomy" id="1938954"/>
    <lineage>
        <taxon>Eukaryota</taxon>
        <taxon>Fungi</taxon>
        <taxon>Fungi incertae sedis</taxon>
        <taxon>Mucoromycota</taxon>
        <taxon>Mucoromycotina</taxon>
        <taxon>Endogonomycetes</taxon>
        <taxon>Endogonales</taxon>
        <taxon>Endogonales incertae sedis</taxon>
        <taxon>Bifiguratus</taxon>
    </lineage>
</organism>
<dbReference type="GO" id="GO:1990610">
    <property type="term" value="F:acetolactate synthase regulator activity"/>
    <property type="evidence" value="ECO:0007669"/>
    <property type="project" value="InterPro"/>
</dbReference>
<evidence type="ECO:0000313" key="8">
    <source>
        <dbReference type="EMBL" id="OZJ03009.1"/>
    </source>
</evidence>
<dbReference type="UniPathway" id="UPA00049">
    <property type="reaction ID" value="UER00059"/>
</dbReference>
<dbReference type="GO" id="GO:0003984">
    <property type="term" value="F:acetolactate synthase activity"/>
    <property type="evidence" value="ECO:0007669"/>
    <property type="project" value="EnsemblFungi"/>
</dbReference>
<dbReference type="GO" id="GO:0009099">
    <property type="term" value="P:L-valine biosynthetic process"/>
    <property type="evidence" value="ECO:0007669"/>
    <property type="project" value="UniProtKB-UniPathway"/>
</dbReference>
<dbReference type="InterPro" id="IPR045865">
    <property type="entry name" value="ACT-like_dom_sf"/>
</dbReference>
<feature type="compositionally biased region" description="Basic and acidic residues" evidence="6">
    <location>
        <begin position="312"/>
        <end position="324"/>
    </location>
</feature>
<proteinExistence type="inferred from homology"/>
<comment type="similarity">
    <text evidence="3">Belongs to the acetolactate synthase small subunit family.</text>
</comment>
<keyword evidence="4" id="KW-0028">Amino-acid biosynthesis</keyword>
<dbReference type="Pfam" id="PF10369">
    <property type="entry name" value="ALS_ss_C"/>
    <property type="match status" value="1"/>
</dbReference>
<dbReference type="FunFam" id="3.30.70.260:FF:000001">
    <property type="entry name" value="Acetolactate synthase, small subunit"/>
    <property type="match status" value="1"/>
</dbReference>
<feature type="domain" description="ACT" evidence="7">
    <location>
        <begin position="104"/>
        <end position="181"/>
    </location>
</feature>
<protein>
    <recommendedName>
        <fullName evidence="7">ACT domain-containing protein</fullName>
    </recommendedName>
</protein>
<dbReference type="InterPro" id="IPR027271">
    <property type="entry name" value="Acetolactate_synth/TF_NikR_C"/>
</dbReference>
<evidence type="ECO:0000256" key="3">
    <source>
        <dbReference type="ARBA" id="ARBA00006341"/>
    </source>
</evidence>
<dbReference type="GO" id="GO:0042645">
    <property type="term" value="C:mitochondrial nucleoid"/>
    <property type="evidence" value="ECO:0007669"/>
    <property type="project" value="EnsemblFungi"/>
</dbReference>
<feature type="region of interest" description="Disordered" evidence="6">
    <location>
        <begin position="312"/>
        <end position="331"/>
    </location>
</feature>
<accession>A0A261XXB5</accession>
<dbReference type="AlphaFoldDB" id="A0A261XXB5"/>
<dbReference type="UniPathway" id="UPA00047">
    <property type="reaction ID" value="UER00055"/>
</dbReference>